<dbReference type="AlphaFoldDB" id="A0A222EPG2"/>
<dbReference type="RefSeq" id="WP_094049078.1">
    <property type="nucleotide sequence ID" value="NZ_CP022535.1"/>
</dbReference>
<gene>
    <name evidence="1" type="primary">dnaI</name>
    <name evidence="1" type="ORF">SCORR_v1c06180</name>
</gene>
<evidence type="ECO:0000313" key="1">
    <source>
        <dbReference type="EMBL" id="ASP28390.1"/>
    </source>
</evidence>
<keyword evidence="2" id="KW-1185">Reference proteome</keyword>
<sequence length="162" mass="19103">MYGIFGVGKTELVKYLYLKINKANKKIINIQEWIANYQLSWKFGSFENINQTPSETLKSKEVLIFDDLGAEFIHFSTAPYIYKLFELRYETTRLQNNFITIITSIYSIDELEKYYLKSLDNQTSKKIISRIKGIVDLEIRLDGDDKRDSEKAELINFNKEIF</sequence>
<evidence type="ECO:0000313" key="2">
    <source>
        <dbReference type="Proteomes" id="UP000203229"/>
    </source>
</evidence>
<dbReference type="Gene3D" id="3.40.50.300">
    <property type="entry name" value="P-loop containing nucleotide triphosphate hydrolases"/>
    <property type="match status" value="1"/>
</dbReference>
<dbReference type="EMBL" id="CP022535">
    <property type="protein sequence ID" value="ASP28390.1"/>
    <property type="molecule type" value="Genomic_DNA"/>
</dbReference>
<dbReference type="SUPFAM" id="SSF52540">
    <property type="entry name" value="P-loop containing nucleoside triphosphate hydrolases"/>
    <property type="match status" value="1"/>
</dbReference>
<dbReference type="OrthoDB" id="389111at2"/>
<dbReference type="InterPro" id="IPR027417">
    <property type="entry name" value="P-loop_NTPase"/>
</dbReference>
<proteinExistence type="predicted"/>
<name>A0A222EPG2_9MOLU</name>
<dbReference type="KEGG" id="scou:SCORR_v1c06180"/>
<protein>
    <submittedName>
        <fullName evidence="1">Primosomal protein DnaI</fullName>
    </submittedName>
</protein>
<accession>A0A222EPG2</accession>
<reference evidence="1 2" key="1">
    <citation type="submission" date="2017-07" db="EMBL/GenBank/DDBJ databases">
        <title>Complete genome sequence of Spiroplasma corruscae EC-1 (DSM 19793).</title>
        <authorList>
            <person name="Tsai Y.-M."/>
            <person name="Lo W.-S."/>
            <person name="Kuo C.-H."/>
        </authorList>
    </citation>
    <scope>NUCLEOTIDE SEQUENCE [LARGE SCALE GENOMIC DNA]</scope>
    <source>
        <strain evidence="1 2">EC-1</strain>
    </source>
</reference>
<dbReference type="Proteomes" id="UP000203229">
    <property type="component" value="Chromosome"/>
</dbReference>
<organism evidence="1 2">
    <name type="scientific">Spiroplasma corruscae</name>
    <dbReference type="NCBI Taxonomy" id="216934"/>
    <lineage>
        <taxon>Bacteria</taxon>
        <taxon>Bacillati</taxon>
        <taxon>Mycoplasmatota</taxon>
        <taxon>Mollicutes</taxon>
        <taxon>Entomoplasmatales</taxon>
        <taxon>Spiroplasmataceae</taxon>
        <taxon>Spiroplasma</taxon>
    </lineage>
</organism>